<accession>A0A7H0VEH0</accession>
<dbReference type="Proteomes" id="UP000516305">
    <property type="component" value="Chromosome"/>
</dbReference>
<organism evidence="1 2">
    <name type="scientific">Croceimicrobium hydrocarbonivorans</name>
    <dbReference type="NCBI Taxonomy" id="2761580"/>
    <lineage>
        <taxon>Bacteria</taxon>
        <taxon>Pseudomonadati</taxon>
        <taxon>Bacteroidota</taxon>
        <taxon>Flavobacteriia</taxon>
        <taxon>Flavobacteriales</taxon>
        <taxon>Owenweeksiaceae</taxon>
        <taxon>Croceimicrobium</taxon>
    </lineage>
</organism>
<protein>
    <recommendedName>
        <fullName evidence="3">Outer membrane protein beta-barrel domain-containing protein</fullName>
    </recommendedName>
</protein>
<reference evidence="1 2" key="1">
    <citation type="submission" date="2020-08" db="EMBL/GenBank/DDBJ databases">
        <title>Croceimicrobium hydrocarbonivorans gen. nov., sp. nov., a novel marine bacterium isolated from a bacterial consortium that degrades polyethylene terephthalate.</title>
        <authorList>
            <person name="Liu R."/>
        </authorList>
    </citation>
    <scope>NUCLEOTIDE SEQUENCE [LARGE SCALE GENOMIC DNA]</scope>
    <source>
        <strain evidence="1 2">A20-9</strain>
    </source>
</reference>
<dbReference type="EMBL" id="CP060139">
    <property type="protein sequence ID" value="QNR24118.1"/>
    <property type="molecule type" value="Genomic_DNA"/>
</dbReference>
<dbReference type="RefSeq" id="WP_210758652.1">
    <property type="nucleotide sequence ID" value="NZ_CP060139.1"/>
</dbReference>
<keyword evidence="2" id="KW-1185">Reference proteome</keyword>
<evidence type="ECO:0000313" key="1">
    <source>
        <dbReference type="EMBL" id="QNR24118.1"/>
    </source>
</evidence>
<sequence>MQTELNGNYDFNSIDFGQLKFPLAVLYGWKPSDRLMYAFGLSRTYLGGALNYVPVVYYYHTYKNQKWGVEALLPARAMLRYRFNSLSYMGLGFNVNGASFSLKDATAPGIMPAVPSYYDAQELEWRRSEIRAGLSYSRQVHGFFWMSAEIGYRINYSFNVDSGGDFVRLFGSDDPYFIENSPANTPYFTIGLSYVSP</sequence>
<name>A0A7H0VEH0_9FLAO</name>
<dbReference type="AlphaFoldDB" id="A0A7H0VEH0"/>
<evidence type="ECO:0008006" key="3">
    <source>
        <dbReference type="Google" id="ProtNLM"/>
    </source>
</evidence>
<proteinExistence type="predicted"/>
<dbReference type="KEGG" id="chyd:H4K34_17370"/>
<gene>
    <name evidence="1" type="ORF">H4K34_17370</name>
</gene>
<evidence type="ECO:0000313" key="2">
    <source>
        <dbReference type="Proteomes" id="UP000516305"/>
    </source>
</evidence>